<feature type="transmembrane region" description="Helical" evidence="6">
    <location>
        <begin position="506"/>
        <end position="526"/>
    </location>
</feature>
<sequence length="546" mass="61411">MADHYDRHCPFRFLEGADRIQFLAINHFSFCIKCNSRSPQHTNCENRSCPECKQKGHYSLPHLCKGFMGEDTPQAWKAQMVEVTAFRDDYFRRVRTLLKEGKLLYFLAHDISHTPHFRRLAKGQTIQGWEPYDDVDGEFATISRELYVNGPGEYSALTVPEMDPEKALPIIAVTPAEAAYFEEVGRILVSLNSNVIDKDTLVIPRPPGYPVTEPAVRAHQNPEGSPEGSDGSPNECERSDNSHTGWTTREGESGKGSRSPDKEASASSPMSVQPDAPKTLAVVSPIASPDDASPKDENSGSKESNRVTSHESSEKEPDSESPTHKFYPDSNASASDETKHGWLLVILCSEHSMCLLFEFINVYFALTGIQISRKSCLFLLSPYICISFMQSITFMTLAIDVLLSLTWPLQYQRWAVRDYCILLSVTPVIFPIGFMVVLWSRVTEEIVFLCNPPLAMDSITVDVWGGFTTGVNLMILVVYAYVFWVSRGIEKTTRRSRYTEKMIRSLTILVLVFCFSWVTCMAMVFLCGRLTSNQLVITLARSYANF</sequence>
<feature type="region of interest" description="Disordered" evidence="5">
    <location>
        <begin position="200"/>
        <end position="334"/>
    </location>
</feature>
<feature type="transmembrane region" description="Helical" evidence="6">
    <location>
        <begin position="419"/>
        <end position="439"/>
    </location>
</feature>
<dbReference type="Pfam" id="PF10320">
    <property type="entry name" value="7TM_GPCR_Srsx"/>
    <property type="match status" value="1"/>
</dbReference>
<reference evidence="8" key="1">
    <citation type="submission" date="2016-11" db="UniProtKB">
        <authorList>
            <consortium name="WormBaseParasite"/>
        </authorList>
    </citation>
    <scope>IDENTIFICATION</scope>
</reference>
<comment type="subcellular location">
    <subcellularLocation>
        <location evidence="1">Membrane</location>
    </subcellularLocation>
</comment>
<accession>A0A1I7UHD9</accession>
<dbReference type="GO" id="GO:0016020">
    <property type="term" value="C:membrane"/>
    <property type="evidence" value="ECO:0007669"/>
    <property type="project" value="UniProtKB-SubCell"/>
</dbReference>
<name>A0A1I7UHD9_9PELO</name>
<dbReference type="PANTHER" id="PTHR23360">
    <property type="entry name" value="G-PROTEIN COUPLED RECEPTORS FAMILY 1 PROFILE DOMAIN-CONTAINING PROTEIN-RELATED"/>
    <property type="match status" value="1"/>
</dbReference>
<feature type="compositionally biased region" description="Basic and acidic residues" evidence="5">
    <location>
        <begin position="249"/>
        <end position="264"/>
    </location>
</feature>
<evidence type="ECO:0000256" key="2">
    <source>
        <dbReference type="ARBA" id="ARBA00022692"/>
    </source>
</evidence>
<dbReference type="InterPro" id="IPR019424">
    <property type="entry name" value="7TM_GPCR_Srsx"/>
</dbReference>
<evidence type="ECO:0000256" key="1">
    <source>
        <dbReference type="ARBA" id="ARBA00004370"/>
    </source>
</evidence>
<feature type="transmembrane region" description="Helical" evidence="6">
    <location>
        <begin position="463"/>
        <end position="485"/>
    </location>
</feature>
<dbReference type="GO" id="GO:0004930">
    <property type="term" value="F:G protein-coupled receptor activity"/>
    <property type="evidence" value="ECO:0007669"/>
    <property type="project" value="InterPro"/>
</dbReference>
<organism evidence="7 8">
    <name type="scientific">Caenorhabditis tropicalis</name>
    <dbReference type="NCBI Taxonomy" id="1561998"/>
    <lineage>
        <taxon>Eukaryota</taxon>
        <taxon>Metazoa</taxon>
        <taxon>Ecdysozoa</taxon>
        <taxon>Nematoda</taxon>
        <taxon>Chromadorea</taxon>
        <taxon>Rhabditida</taxon>
        <taxon>Rhabditina</taxon>
        <taxon>Rhabditomorpha</taxon>
        <taxon>Rhabditoidea</taxon>
        <taxon>Rhabditidae</taxon>
        <taxon>Peloderinae</taxon>
        <taxon>Caenorhabditis</taxon>
    </lineage>
</organism>
<evidence type="ECO:0000256" key="5">
    <source>
        <dbReference type="SAM" id="MobiDB-lite"/>
    </source>
</evidence>
<keyword evidence="2 6" id="KW-0812">Transmembrane</keyword>
<evidence type="ECO:0000313" key="7">
    <source>
        <dbReference type="Proteomes" id="UP000095282"/>
    </source>
</evidence>
<evidence type="ECO:0000256" key="4">
    <source>
        <dbReference type="ARBA" id="ARBA00023136"/>
    </source>
</evidence>
<dbReference type="eggNOG" id="ENOG502THGS">
    <property type="taxonomic scope" value="Eukaryota"/>
</dbReference>
<protein>
    <submittedName>
        <fullName evidence="8">Polyprotein</fullName>
    </submittedName>
</protein>
<dbReference type="PANTHER" id="PTHR23360:SF68">
    <property type="entry name" value="G-PROTEIN COUPLED RECEPTORS FAMILY 1 PROFILE DOMAIN-CONTAINING PROTEIN"/>
    <property type="match status" value="1"/>
</dbReference>
<evidence type="ECO:0000256" key="3">
    <source>
        <dbReference type="ARBA" id="ARBA00022989"/>
    </source>
</evidence>
<keyword evidence="3 6" id="KW-1133">Transmembrane helix</keyword>
<dbReference type="STRING" id="1561998.A0A1I7UHD9"/>
<evidence type="ECO:0000256" key="6">
    <source>
        <dbReference type="SAM" id="Phobius"/>
    </source>
</evidence>
<evidence type="ECO:0000313" key="8">
    <source>
        <dbReference type="WBParaSite" id="Csp11.Scaffold629.g9347.t2"/>
    </source>
</evidence>
<dbReference type="SUPFAM" id="SSF81321">
    <property type="entry name" value="Family A G protein-coupled receptor-like"/>
    <property type="match status" value="1"/>
</dbReference>
<dbReference type="Proteomes" id="UP000095282">
    <property type="component" value="Unplaced"/>
</dbReference>
<dbReference type="SMART" id="SM01381">
    <property type="entry name" value="7TM_GPCR_Srsx"/>
    <property type="match status" value="1"/>
</dbReference>
<dbReference type="InterPro" id="IPR047130">
    <property type="entry name" value="7TM_GPCR_Srsx_nematod"/>
</dbReference>
<keyword evidence="4 6" id="KW-0472">Membrane</keyword>
<dbReference type="AlphaFoldDB" id="A0A1I7UHD9"/>
<feature type="transmembrane region" description="Helical" evidence="6">
    <location>
        <begin position="380"/>
        <end position="407"/>
    </location>
</feature>
<keyword evidence="7" id="KW-1185">Reference proteome</keyword>
<dbReference type="InterPro" id="IPR000276">
    <property type="entry name" value="GPCR_Rhodpsn"/>
</dbReference>
<dbReference type="WBParaSite" id="Csp11.Scaffold629.g9347.t2">
    <property type="protein sequence ID" value="Csp11.Scaffold629.g9347.t2"/>
    <property type="gene ID" value="Csp11.Scaffold629.g9347"/>
</dbReference>
<dbReference type="Gene3D" id="1.20.1070.10">
    <property type="entry name" value="Rhodopsin 7-helix transmembrane proteins"/>
    <property type="match status" value="1"/>
</dbReference>
<dbReference type="CDD" id="cd00637">
    <property type="entry name" value="7tm_classA_rhodopsin-like"/>
    <property type="match status" value="1"/>
</dbReference>
<proteinExistence type="predicted"/>
<feature type="compositionally biased region" description="Basic and acidic residues" evidence="5">
    <location>
        <begin position="292"/>
        <end position="327"/>
    </location>
</feature>